<evidence type="ECO:0000313" key="2">
    <source>
        <dbReference type="EMBL" id="CAB4031265.1"/>
    </source>
</evidence>
<dbReference type="AlphaFoldDB" id="A0A7D9LEK4"/>
<evidence type="ECO:0000313" key="3">
    <source>
        <dbReference type="Proteomes" id="UP001152795"/>
    </source>
</evidence>
<keyword evidence="3" id="KW-1185">Reference proteome</keyword>
<gene>
    <name evidence="2" type="ORF">PACLA_8A084937</name>
</gene>
<dbReference type="OrthoDB" id="5986458at2759"/>
<protein>
    <submittedName>
        <fullName evidence="2">Uncharacterized protein</fullName>
    </submittedName>
</protein>
<accession>A0A7D9LEK4</accession>
<sequence length="119" mass="13707">LNAGWQDGAVVYKLTQEFIHNLDKLSDEFRDKLFGQYESEDNSDSDSDDEETSVTQKLSHEVQEEVLQMSRRRIIRSRAGQNISSYAELSGQRQKRGSRTQRTHMLGQNTDEIVSALRD</sequence>
<organism evidence="2 3">
    <name type="scientific">Paramuricea clavata</name>
    <name type="common">Red gorgonian</name>
    <name type="synonym">Violescent sea-whip</name>
    <dbReference type="NCBI Taxonomy" id="317549"/>
    <lineage>
        <taxon>Eukaryota</taxon>
        <taxon>Metazoa</taxon>
        <taxon>Cnidaria</taxon>
        <taxon>Anthozoa</taxon>
        <taxon>Octocorallia</taxon>
        <taxon>Malacalcyonacea</taxon>
        <taxon>Plexauridae</taxon>
        <taxon>Paramuricea</taxon>
    </lineage>
</organism>
<name>A0A7D9LEK4_PARCT</name>
<feature type="compositionally biased region" description="Basic residues" evidence="1">
    <location>
        <begin position="93"/>
        <end position="102"/>
    </location>
</feature>
<feature type="compositionally biased region" description="Acidic residues" evidence="1">
    <location>
        <begin position="38"/>
        <end position="52"/>
    </location>
</feature>
<feature type="region of interest" description="Disordered" evidence="1">
    <location>
        <begin position="36"/>
        <end position="62"/>
    </location>
</feature>
<feature type="non-terminal residue" evidence="2">
    <location>
        <position position="1"/>
    </location>
</feature>
<proteinExistence type="predicted"/>
<evidence type="ECO:0000256" key="1">
    <source>
        <dbReference type="SAM" id="MobiDB-lite"/>
    </source>
</evidence>
<comment type="caution">
    <text evidence="2">The sequence shown here is derived from an EMBL/GenBank/DDBJ whole genome shotgun (WGS) entry which is preliminary data.</text>
</comment>
<dbReference type="EMBL" id="CACRXK020017484">
    <property type="protein sequence ID" value="CAB4031265.1"/>
    <property type="molecule type" value="Genomic_DNA"/>
</dbReference>
<feature type="region of interest" description="Disordered" evidence="1">
    <location>
        <begin position="85"/>
        <end position="119"/>
    </location>
</feature>
<reference evidence="2" key="1">
    <citation type="submission" date="2020-04" db="EMBL/GenBank/DDBJ databases">
        <authorList>
            <person name="Alioto T."/>
            <person name="Alioto T."/>
            <person name="Gomez Garrido J."/>
        </authorList>
    </citation>
    <scope>NUCLEOTIDE SEQUENCE</scope>
    <source>
        <strain evidence="2">A484AB</strain>
    </source>
</reference>
<dbReference type="Proteomes" id="UP001152795">
    <property type="component" value="Unassembled WGS sequence"/>
</dbReference>